<name>X1MJG4_9ZZZZ</name>
<protein>
    <recommendedName>
        <fullName evidence="2">Glycosyltransferase subfamily 4-like N-terminal domain-containing protein</fullName>
    </recommendedName>
</protein>
<dbReference type="Gene3D" id="3.40.50.2000">
    <property type="entry name" value="Glycogen Phosphorylase B"/>
    <property type="match status" value="1"/>
</dbReference>
<proteinExistence type="predicted"/>
<dbReference type="EMBL" id="BARV01016861">
    <property type="protein sequence ID" value="GAI31413.1"/>
    <property type="molecule type" value="Genomic_DNA"/>
</dbReference>
<gene>
    <name evidence="1" type="ORF">S06H3_28842</name>
</gene>
<dbReference type="AlphaFoldDB" id="X1MJG4"/>
<comment type="caution">
    <text evidence="1">The sequence shown here is derived from an EMBL/GenBank/DDBJ whole genome shotgun (WGS) entry which is preliminary data.</text>
</comment>
<sequence>MIYEGKNKERDEVKGKIAIFFGANYPSEGLAGVSRIQDMFKYITKYEKHLISAGKDPLREDKFFEKIYIVGQHRPGLSMGSILANAYFVVKAILRFLRKNRKFKYKVIYATSPPFFPVLAAVICGKLTKTPVITDVRDPWAIGLALQGFSPKSLVYKIASILERFGYNSTTRIIAVTNGLVK</sequence>
<accession>X1MJG4</accession>
<evidence type="ECO:0008006" key="2">
    <source>
        <dbReference type="Google" id="ProtNLM"/>
    </source>
</evidence>
<feature type="non-terminal residue" evidence="1">
    <location>
        <position position="182"/>
    </location>
</feature>
<reference evidence="1" key="1">
    <citation type="journal article" date="2014" name="Front. Microbiol.">
        <title>High frequency of phylogenetically diverse reductive dehalogenase-homologous genes in deep subseafloor sedimentary metagenomes.</title>
        <authorList>
            <person name="Kawai M."/>
            <person name="Futagami T."/>
            <person name="Toyoda A."/>
            <person name="Takaki Y."/>
            <person name="Nishi S."/>
            <person name="Hori S."/>
            <person name="Arai W."/>
            <person name="Tsubouchi T."/>
            <person name="Morono Y."/>
            <person name="Uchiyama I."/>
            <person name="Ito T."/>
            <person name="Fujiyama A."/>
            <person name="Inagaki F."/>
            <person name="Takami H."/>
        </authorList>
    </citation>
    <scope>NUCLEOTIDE SEQUENCE</scope>
    <source>
        <strain evidence="1">Expedition CK06-06</strain>
    </source>
</reference>
<evidence type="ECO:0000313" key="1">
    <source>
        <dbReference type="EMBL" id="GAI31413.1"/>
    </source>
</evidence>
<dbReference type="SUPFAM" id="SSF53756">
    <property type="entry name" value="UDP-Glycosyltransferase/glycogen phosphorylase"/>
    <property type="match status" value="1"/>
</dbReference>
<organism evidence="1">
    <name type="scientific">marine sediment metagenome</name>
    <dbReference type="NCBI Taxonomy" id="412755"/>
    <lineage>
        <taxon>unclassified sequences</taxon>
        <taxon>metagenomes</taxon>
        <taxon>ecological metagenomes</taxon>
    </lineage>
</organism>